<dbReference type="GO" id="GO:0016020">
    <property type="term" value="C:membrane"/>
    <property type="evidence" value="ECO:0007669"/>
    <property type="project" value="UniProtKB-SubCell"/>
</dbReference>
<dbReference type="GO" id="GO:0006465">
    <property type="term" value="P:signal peptide processing"/>
    <property type="evidence" value="ECO:0007669"/>
    <property type="project" value="InterPro"/>
</dbReference>
<comment type="similarity">
    <text evidence="2 6">Belongs to the peptidase S26 family.</text>
</comment>
<feature type="active site" evidence="5">
    <location>
        <position position="95"/>
    </location>
</feature>
<evidence type="ECO:0000256" key="5">
    <source>
        <dbReference type="PIRSR" id="PIRSR600223-1"/>
    </source>
</evidence>
<organism evidence="8 9">
    <name type="scientific">Candidatus Chisholmbacteria bacterium RIFCSPHIGHO2_01_FULL_52_32</name>
    <dbReference type="NCBI Taxonomy" id="1797591"/>
    <lineage>
        <taxon>Bacteria</taxon>
        <taxon>Candidatus Chisholmiibacteriota</taxon>
    </lineage>
</organism>
<evidence type="ECO:0000313" key="8">
    <source>
        <dbReference type="EMBL" id="OGY18430.1"/>
    </source>
</evidence>
<dbReference type="EMBL" id="MHCJ01000003">
    <property type="protein sequence ID" value="OGY18430.1"/>
    <property type="molecule type" value="Genomic_DNA"/>
</dbReference>
<dbReference type="PRINTS" id="PR00727">
    <property type="entry name" value="LEADERPTASE"/>
</dbReference>
<reference evidence="8 9" key="1">
    <citation type="journal article" date="2016" name="Nat. Commun.">
        <title>Thousands of microbial genomes shed light on interconnected biogeochemical processes in an aquifer system.</title>
        <authorList>
            <person name="Anantharaman K."/>
            <person name="Brown C.T."/>
            <person name="Hug L.A."/>
            <person name="Sharon I."/>
            <person name="Castelle C.J."/>
            <person name="Probst A.J."/>
            <person name="Thomas B.C."/>
            <person name="Singh A."/>
            <person name="Wilkins M.J."/>
            <person name="Karaoz U."/>
            <person name="Brodie E.L."/>
            <person name="Williams K.H."/>
            <person name="Hubbard S.S."/>
            <person name="Banfield J.F."/>
        </authorList>
    </citation>
    <scope>NUCLEOTIDE SEQUENCE [LARGE SCALE GENOMIC DNA]</scope>
</reference>
<dbReference type="AlphaFoldDB" id="A0A1G1VSU5"/>
<feature type="active site" evidence="5">
    <location>
        <position position="46"/>
    </location>
</feature>
<feature type="domain" description="Peptidase S26" evidence="7">
    <location>
        <begin position="17"/>
        <end position="181"/>
    </location>
</feature>
<evidence type="ECO:0000256" key="6">
    <source>
        <dbReference type="RuleBase" id="RU362042"/>
    </source>
</evidence>
<keyword evidence="6" id="KW-0645">Protease</keyword>
<dbReference type="PROSITE" id="PS00761">
    <property type="entry name" value="SPASE_I_3"/>
    <property type="match status" value="1"/>
</dbReference>
<dbReference type="GO" id="GO:0004252">
    <property type="term" value="F:serine-type endopeptidase activity"/>
    <property type="evidence" value="ECO:0007669"/>
    <property type="project" value="InterPro"/>
</dbReference>
<dbReference type="InterPro" id="IPR036286">
    <property type="entry name" value="LexA/Signal_pep-like_sf"/>
</dbReference>
<name>A0A1G1VSU5_9BACT</name>
<dbReference type="Proteomes" id="UP000179233">
    <property type="component" value="Unassembled WGS sequence"/>
</dbReference>
<evidence type="ECO:0000256" key="2">
    <source>
        <dbReference type="ARBA" id="ARBA00009370"/>
    </source>
</evidence>
<evidence type="ECO:0000256" key="3">
    <source>
        <dbReference type="ARBA" id="ARBA00013208"/>
    </source>
</evidence>
<comment type="catalytic activity">
    <reaction evidence="1 6">
        <text>Cleavage of hydrophobic, N-terminal signal or leader sequences from secreted and periplasmic proteins.</text>
        <dbReference type="EC" id="3.4.21.89"/>
    </reaction>
</comment>
<feature type="transmembrane region" description="Helical" evidence="6">
    <location>
        <begin position="12"/>
        <end position="36"/>
    </location>
</feature>
<evidence type="ECO:0000259" key="7">
    <source>
        <dbReference type="Pfam" id="PF10502"/>
    </source>
</evidence>
<keyword evidence="4 6" id="KW-0378">Hydrolase</keyword>
<evidence type="ECO:0000313" key="9">
    <source>
        <dbReference type="Proteomes" id="UP000179233"/>
    </source>
</evidence>
<keyword evidence="6" id="KW-0472">Membrane</keyword>
<dbReference type="Gene3D" id="2.10.109.10">
    <property type="entry name" value="Umud Fragment, subunit A"/>
    <property type="match status" value="1"/>
</dbReference>
<dbReference type="PANTHER" id="PTHR43390:SF1">
    <property type="entry name" value="CHLOROPLAST PROCESSING PEPTIDASE"/>
    <property type="match status" value="1"/>
</dbReference>
<protein>
    <recommendedName>
        <fullName evidence="3 6">Signal peptidase I</fullName>
        <ecNumber evidence="3 6">3.4.21.89</ecNumber>
    </recommendedName>
</protein>
<accession>A0A1G1VSU5</accession>
<keyword evidence="6" id="KW-0812">Transmembrane</keyword>
<evidence type="ECO:0000256" key="1">
    <source>
        <dbReference type="ARBA" id="ARBA00000677"/>
    </source>
</evidence>
<dbReference type="SUPFAM" id="SSF51306">
    <property type="entry name" value="LexA/Signal peptidase"/>
    <property type="match status" value="1"/>
</dbReference>
<gene>
    <name evidence="8" type="ORF">A2786_02940</name>
</gene>
<dbReference type="GO" id="GO:0009003">
    <property type="term" value="F:signal peptidase activity"/>
    <property type="evidence" value="ECO:0007669"/>
    <property type="project" value="UniProtKB-EC"/>
</dbReference>
<dbReference type="InterPro" id="IPR000223">
    <property type="entry name" value="Pept_S26A_signal_pept_1"/>
</dbReference>
<sequence>MHRLGRLFRIIVQFFLDIVETVVVGLAMFVVIYLFLVQPHQVNGNSMWPNFLDGEYLLTDKFSYRLREPKRGDVIIFLAPSGARCPQELHCDFVKRIIGLPAERVVITEGKIFINGTQLTESYIPSDPGFFTATTNNSLDVVLGPEDYFVLGDNRGHSSDSRAWGTVPRDNIVGRAWFRYWPPKRVGFIADAAYR</sequence>
<dbReference type="EC" id="3.4.21.89" evidence="3 6"/>
<proteinExistence type="inferred from homology"/>
<comment type="subcellular location">
    <subcellularLocation>
        <location evidence="6">Membrane</location>
        <topology evidence="6">Single-pass type II membrane protein</topology>
    </subcellularLocation>
</comment>
<dbReference type="InterPro" id="IPR019758">
    <property type="entry name" value="Pept_S26A_signal_pept_1_CS"/>
</dbReference>
<dbReference type="InterPro" id="IPR019533">
    <property type="entry name" value="Peptidase_S26"/>
</dbReference>
<dbReference type="CDD" id="cd06530">
    <property type="entry name" value="S26_SPase_I"/>
    <property type="match status" value="1"/>
</dbReference>
<dbReference type="PANTHER" id="PTHR43390">
    <property type="entry name" value="SIGNAL PEPTIDASE I"/>
    <property type="match status" value="1"/>
</dbReference>
<comment type="caution">
    <text evidence="8">The sequence shown here is derived from an EMBL/GenBank/DDBJ whole genome shotgun (WGS) entry which is preliminary data.</text>
</comment>
<dbReference type="NCBIfam" id="TIGR02227">
    <property type="entry name" value="sigpep_I_bact"/>
    <property type="match status" value="1"/>
</dbReference>
<keyword evidence="6" id="KW-1133">Transmembrane helix</keyword>
<evidence type="ECO:0000256" key="4">
    <source>
        <dbReference type="ARBA" id="ARBA00022801"/>
    </source>
</evidence>
<dbReference type="Pfam" id="PF10502">
    <property type="entry name" value="Peptidase_S26"/>
    <property type="match status" value="1"/>
</dbReference>